<dbReference type="Proteomes" id="UP000236728">
    <property type="component" value="Unassembled WGS sequence"/>
</dbReference>
<keyword evidence="6" id="KW-0631">Potassium channel</keyword>
<dbReference type="EMBL" id="FNVA01000001">
    <property type="protein sequence ID" value="SEF45208.1"/>
    <property type="molecule type" value="Genomic_DNA"/>
</dbReference>
<keyword evidence="5 13" id="KW-0812">Transmembrane</keyword>
<keyword evidence="4" id="KW-0633">Potassium transport</keyword>
<keyword evidence="3" id="KW-0813">Transport</keyword>
<dbReference type="OrthoDB" id="7626281at2"/>
<evidence type="ECO:0000256" key="10">
    <source>
        <dbReference type="ARBA" id="ARBA00023136"/>
    </source>
</evidence>
<evidence type="ECO:0000256" key="7">
    <source>
        <dbReference type="ARBA" id="ARBA00022958"/>
    </source>
</evidence>
<evidence type="ECO:0000256" key="13">
    <source>
        <dbReference type="SAM" id="Phobius"/>
    </source>
</evidence>
<gene>
    <name evidence="14" type="ORF">SAMN05421819_0065</name>
</gene>
<reference evidence="14 15" key="1">
    <citation type="submission" date="2016-10" db="EMBL/GenBank/DDBJ databases">
        <authorList>
            <person name="de Groot N.N."/>
        </authorList>
    </citation>
    <scope>NUCLEOTIDE SEQUENCE [LARGE SCALE GENOMIC DNA]</scope>
    <source>
        <strain evidence="14 15">DSM 22489</strain>
    </source>
</reference>
<dbReference type="RefSeq" id="WP_103931059.1">
    <property type="nucleotide sequence ID" value="NZ_FNVA01000001.1"/>
</dbReference>
<keyword evidence="7" id="KW-0630">Potassium</keyword>
<name>A0A1H5S5Q0_9BACT</name>
<comment type="similarity">
    <text evidence="2">Belongs to the TMEM175 family.</text>
</comment>
<dbReference type="InterPro" id="IPR010617">
    <property type="entry name" value="TMEM175-like"/>
</dbReference>
<proteinExistence type="inferred from homology"/>
<evidence type="ECO:0000313" key="15">
    <source>
        <dbReference type="Proteomes" id="UP000236728"/>
    </source>
</evidence>
<evidence type="ECO:0000256" key="12">
    <source>
        <dbReference type="ARBA" id="ARBA00034430"/>
    </source>
</evidence>
<keyword evidence="10 13" id="KW-0472">Membrane</keyword>
<organism evidence="14 15">
    <name type="scientific">Bryocella elongata</name>
    <dbReference type="NCBI Taxonomy" id="863522"/>
    <lineage>
        <taxon>Bacteria</taxon>
        <taxon>Pseudomonadati</taxon>
        <taxon>Acidobacteriota</taxon>
        <taxon>Terriglobia</taxon>
        <taxon>Terriglobales</taxon>
        <taxon>Acidobacteriaceae</taxon>
        <taxon>Bryocella</taxon>
    </lineage>
</organism>
<dbReference type="AlphaFoldDB" id="A0A1H5S5Q0"/>
<feature type="transmembrane region" description="Helical" evidence="13">
    <location>
        <begin position="54"/>
        <end position="75"/>
    </location>
</feature>
<feature type="transmembrane region" description="Helical" evidence="13">
    <location>
        <begin position="23"/>
        <end position="42"/>
    </location>
</feature>
<dbReference type="GO" id="GO:0016020">
    <property type="term" value="C:membrane"/>
    <property type="evidence" value="ECO:0007669"/>
    <property type="project" value="UniProtKB-SubCell"/>
</dbReference>
<sequence>MKALHEHIARDGFRLRGTAMSRIDAFSDVIFGFALTLIVVSLEVPRTFDELTQVLLGFAPFCVCFLFFMMVWYAHYRFFRLYGLHDMGTIVLNSALMFCLLFYVYPLKFLFSLAIQTPQHPTFSAVNQPRYLMIIYGAVFSAIYLCITLMYANAWRQREQLCLNRLERSLTLSYLTAYLGSVLAGLLCIAVACVIPPQHAGEAGWIFFVIGIYRTIHGTISGKRTRRALASCTPDELTGPIPHHQH</sequence>
<evidence type="ECO:0000256" key="5">
    <source>
        <dbReference type="ARBA" id="ARBA00022692"/>
    </source>
</evidence>
<feature type="transmembrane region" description="Helical" evidence="13">
    <location>
        <begin position="203"/>
        <end position="220"/>
    </location>
</feature>
<comment type="catalytic activity">
    <reaction evidence="12">
        <text>K(+)(in) = K(+)(out)</text>
        <dbReference type="Rhea" id="RHEA:29463"/>
        <dbReference type="ChEBI" id="CHEBI:29103"/>
    </reaction>
</comment>
<evidence type="ECO:0000256" key="4">
    <source>
        <dbReference type="ARBA" id="ARBA00022538"/>
    </source>
</evidence>
<keyword evidence="15" id="KW-1185">Reference proteome</keyword>
<evidence type="ECO:0000256" key="11">
    <source>
        <dbReference type="ARBA" id="ARBA00023303"/>
    </source>
</evidence>
<evidence type="ECO:0000256" key="3">
    <source>
        <dbReference type="ARBA" id="ARBA00022448"/>
    </source>
</evidence>
<keyword evidence="9" id="KW-0406">Ion transport</keyword>
<dbReference type="GO" id="GO:0005267">
    <property type="term" value="F:potassium channel activity"/>
    <property type="evidence" value="ECO:0007669"/>
    <property type="project" value="UniProtKB-KW"/>
</dbReference>
<evidence type="ECO:0000256" key="2">
    <source>
        <dbReference type="ARBA" id="ARBA00006920"/>
    </source>
</evidence>
<feature type="transmembrane region" description="Helical" evidence="13">
    <location>
        <begin position="172"/>
        <end position="197"/>
    </location>
</feature>
<protein>
    <submittedName>
        <fullName evidence="14">Uncharacterized membrane protein</fullName>
    </submittedName>
</protein>
<dbReference type="Pfam" id="PF06736">
    <property type="entry name" value="TMEM175"/>
    <property type="match status" value="1"/>
</dbReference>
<keyword evidence="11" id="KW-0407">Ion channel</keyword>
<dbReference type="GO" id="GO:0015252">
    <property type="term" value="F:proton channel activity"/>
    <property type="evidence" value="ECO:0007669"/>
    <property type="project" value="InterPro"/>
</dbReference>
<evidence type="ECO:0000256" key="9">
    <source>
        <dbReference type="ARBA" id="ARBA00023065"/>
    </source>
</evidence>
<evidence type="ECO:0000256" key="8">
    <source>
        <dbReference type="ARBA" id="ARBA00022989"/>
    </source>
</evidence>
<evidence type="ECO:0000256" key="6">
    <source>
        <dbReference type="ARBA" id="ARBA00022826"/>
    </source>
</evidence>
<evidence type="ECO:0000313" key="14">
    <source>
        <dbReference type="EMBL" id="SEF45208.1"/>
    </source>
</evidence>
<comment type="subcellular location">
    <subcellularLocation>
        <location evidence="1">Membrane</location>
        <topology evidence="1">Multi-pass membrane protein</topology>
    </subcellularLocation>
</comment>
<keyword evidence="8 13" id="KW-1133">Transmembrane helix</keyword>
<evidence type="ECO:0000256" key="1">
    <source>
        <dbReference type="ARBA" id="ARBA00004141"/>
    </source>
</evidence>
<accession>A0A1H5S5Q0</accession>
<feature type="transmembrane region" description="Helical" evidence="13">
    <location>
        <begin position="131"/>
        <end position="152"/>
    </location>
</feature>
<feature type="transmembrane region" description="Helical" evidence="13">
    <location>
        <begin position="87"/>
        <end position="111"/>
    </location>
</feature>